<evidence type="ECO:0000313" key="8">
    <source>
        <dbReference type="Proteomes" id="UP000517892"/>
    </source>
</evidence>
<reference evidence="7 8" key="1">
    <citation type="submission" date="2019-09" db="EMBL/GenBank/DDBJ databases">
        <title>Bird 10,000 Genomes (B10K) Project - Family phase.</title>
        <authorList>
            <person name="Zhang G."/>
        </authorList>
    </citation>
    <scope>NUCLEOTIDE SEQUENCE [LARGE SCALE GENOMIC DNA]</scope>
    <source>
        <strain evidence="7">B10K-DU-017-25</strain>
        <tissue evidence="7">Mixed tissue sample</tissue>
    </source>
</reference>
<name>A0A7K5ACZ9_9AVES</name>
<evidence type="ECO:0000313" key="7">
    <source>
        <dbReference type="EMBL" id="NWR81583.1"/>
    </source>
</evidence>
<dbReference type="InterPro" id="IPR033305">
    <property type="entry name" value="Hydin-like"/>
</dbReference>
<accession>A0A7K5ACZ9</accession>
<evidence type="ECO:0000259" key="6">
    <source>
        <dbReference type="Pfam" id="PF22544"/>
    </source>
</evidence>
<evidence type="ECO:0000256" key="4">
    <source>
        <dbReference type="ARBA" id="ARBA00023069"/>
    </source>
</evidence>
<keyword evidence="4" id="KW-0969">Cilium</keyword>
<dbReference type="OrthoDB" id="442692at2759"/>
<dbReference type="InterPro" id="IPR053879">
    <property type="entry name" value="HYDIN_VesB_CFA65-like_Ig"/>
</dbReference>
<dbReference type="GO" id="GO:0005930">
    <property type="term" value="C:axoneme"/>
    <property type="evidence" value="ECO:0007669"/>
    <property type="project" value="TreeGrafter"/>
</dbReference>
<keyword evidence="8" id="KW-1185">Reference proteome</keyword>
<sequence length="335" mass="37700">QDYFHQLTCITERDMFNVPIRAIGARAILDFPDRLNFSTCPVKYSTQKTLLVHNFGNQEARYRISTQSLTVTLLCFVPGENIHTSLYGTAVDVDIGLDRSSLTIEKTFLSLANRSSVVLYNRSKITAHFQWKTLATPEEEDQKKLRLCHRMQRLEDNKTYFCYQDKEASVLPEDVPVLSYILQNMRAKAQSDPMLFSDDVFTIDPMEGDIFPNSSIEINVTFKPQEALDYERTAYCSISGREATLPLHIKGEGIGPQVQLSFEELDVGNVFIGTSHKYEVILLNKGAIDAPFKLLSPPSALGIFTLFPQEGIISPGGLQVIKISFNAAKLGKFKK</sequence>
<gene>
    <name evidence="7" type="primary">Hydin_1</name>
    <name evidence="7" type="ORF">CENUNI_R02964</name>
</gene>
<dbReference type="Proteomes" id="UP000517892">
    <property type="component" value="Unassembled WGS sequence"/>
</dbReference>
<keyword evidence="3" id="KW-0963">Cytoplasm</keyword>
<evidence type="ECO:0000256" key="5">
    <source>
        <dbReference type="ARBA" id="ARBA00023273"/>
    </source>
</evidence>
<protein>
    <submittedName>
        <fullName evidence="7">HYDIN protein</fullName>
    </submittedName>
</protein>
<dbReference type="EMBL" id="VYZI01001758">
    <property type="protein sequence ID" value="NWR81583.1"/>
    <property type="molecule type" value="Genomic_DNA"/>
</dbReference>
<feature type="non-terminal residue" evidence="7">
    <location>
        <position position="1"/>
    </location>
</feature>
<organism evidence="7 8">
    <name type="scientific">Centropus unirufus</name>
    <dbReference type="NCBI Taxonomy" id="1118519"/>
    <lineage>
        <taxon>Eukaryota</taxon>
        <taxon>Metazoa</taxon>
        <taxon>Chordata</taxon>
        <taxon>Craniata</taxon>
        <taxon>Vertebrata</taxon>
        <taxon>Euteleostomi</taxon>
        <taxon>Archelosauria</taxon>
        <taxon>Archosauria</taxon>
        <taxon>Dinosauria</taxon>
        <taxon>Saurischia</taxon>
        <taxon>Theropoda</taxon>
        <taxon>Coelurosauria</taxon>
        <taxon>Aves</taxon>
        <taxon>Neognathae</taxon>
        <taxon>Neoaves</taxon>
        <taxon>Otidimorphae</taxon>
        <taxon>Cuculiformes</taxon>
        <taxon>Centropidae</taxon>
        <taxon>Centropus</taxon>
    </lineage>
</organism>
<feature type="non-terminal residue" evidence="7">
    <location>
        <position position="335"/>
    </location>
</feature>
<evidence type="ECO:0000256" key="1">
    <source>
        <dbReference type="ARBA" id="ARBA00004138"/>
    </source>
</evidence>
<dbReference type="GO" id="GO:1904158">
    <property type="term" value="P:axonemal central apparatus assembly"/>
    <property type="evidence" value="ECO:0007669"/>
    <property type="project" value="TreeGrafter"/>
</dbReference>
<comment type="caution">
    <text evidence="7">The sequence shown here is derived from an EMBL/GenBank/DDBJ whole genome shotgun (WGS) entry which is preliminary data.</text>
</comment>
<proteinExistence type="predicted"/>
<dbReference type="AlphaFoldDB" id="A0A7K5ACZ9"/>
<dbReference type="PANTHER" id="PTHR23053:SF0">
    <property type="entry name" value="HYDROCEPHALUS-INDUCING PROTEIN HOMOLOG"/>
    <property type="match status" value="1"/>
</dbReference>
<keyword evidence="5" id="KW-0966">Cell projection</keyword>
<feature type="domain" description="HYDIN/VesB/CFA65-like Ig-like" evidence="6">
    <location>
        <begin position="27"/>
        <end position="73"/>
    </location>
</feature>
<dbReference type="PANTHER" id="PTHR23053">
    <property type="entry name" value="DLEC1 DELETED IN LUNG AND ESOPHAGEAL CANCER 1"/>
    <property type="match status" value="1"/>
</dbReference>
<dbReference type="Pfam" id="PF22544">
    <property type="entry name" value="HYDIN_VesB_CFA65-like_Ig"/>
    <property type="match status" value="2"/>
</dbReference>
<dbReference type="InterPro" id="IPR013783">
    <property type="entry name" value="Ig-like_fold"/>
</dbReference>
<dbReference type="Gene3D" id="2.60.40.10">
    <property type="entry name" value="Immunoglobulins"/>
    <property type="match status" value="3"/>
</dbReference>
<evidence type="ECO:0000256" key="3">
    <source>
        <dbReference type="ARBA" id="ARBA00022490"/>
    </source>
</evidence>
<comment type="subcellular location">
    <subcellularLocation>
        <location evidence="1">Cell projection</location>
        <location evidence="1">Cilium</location>
    </subcellularLocation>
    <subcellularLocation>
        <location evidence="2">Cytoplasm</location>
    </subcellularLocation>
</comment>
<feature type="domain" description="HYDIN/VesB/CFA65-like Ig-like" evidence="6">
    <location>
        <begin position="256"/>
        <end position="335"/>
    </location>
</feature>
<evidence type="ECO:0000256" key="2">
    <source>
        <dbReference type="ARBA" id="ARBA00004496"/>
    </source>
</evidence>
<dbReference type="GO" id="GO:0003341">
    <property type="term" value="P:cilium movement"/>
    <property type="evidence" value="ECO:0007669"/>
    <property type="project" value="TreeGrafter"/>
</dbReference>